<feature type="region of interest" description="Disordered" evidence="4">
    <location>
        <begin position="271"/>
        <end position="351"/>
    </location>
</feature>
<feature type="compositionally biased region" description="Low complexity" evidence="4">
    <location>
        <begin position="313"/>
        <end position="341"/>
    </location>
</feature>
<feature type="compositionally biased region" description="Pro residues" evidence="4">
    <location>
        <begin position="214"/>
        <end position="229"/>
    </location>
</feature>
<feature type="compositionally biased region" description="Low complexity" evidence="4">
    <location>
        <begin position="709"/>
        <end position="720"/>
    </location>
</feature>
<dbReference type="InterPro" id="IPR036865">
    <property type="entry name" value="CRAL-TRIO_dom_sf"/>
</dbReference>
<sequence length="1006" mass="101966">MWDAMLAWRRENRVDSINSWFSFKEKADYDRIFPTGLHKTDKEGHPVLYQQLGRVNIGALYKVTNDERIRLAHIADNEHLRRVVFPACSRRVGRPVDQIFTIIDLNGVAFTGMMRTTSLLKMFMAMDSNNYPETLARMCIINAPGWFSTSWGAVKSVLSGETVKKIEILGKDYQAALLRHVSRDNLLAEYGGTSRGTVTENIGPWQDPDALGPPLVPEPPAEPPSPAPSPALESMEEGEEEVGGKGVPLALLRPAVPDVAPDGRGLRDVARRSISPVRPGAAREAAAAGAAGLQQQHPHPTSPQPPAKRLHGEAGPTPAQGGPGPNSSPAPSLSDSCSSEGASGGGMSAPLLSNFAAAPVHSGPGSPPLHLRPLAPVAEAEYELLGGAAEALQEQQRLQQLAGTPTLGYGTRPGSPPLRTGGSATGGPGRSSSRRLSSGGGAPPQAAPGLQPQHTGGALGGLAAGLVAGLQAAAAHVGYHPGAEGQTARTPASAGVTGGSSRGGSFTLGTTSGGLQYRSGGGTGGTGGPPGSAGGGAGAGSAFLTPSAAQHHQLVLAQQQVAGGRTSLQLASLDEAGAMPMASATSAIFSAASALSTTASHVVGAGAANGSGEVDTATSRPSAYSAVAAGPSGGGGDFDDAESVRMSVMSQRSFYSAVSHADGGSTTSGLTSPNDASEHTRRYIHQRELHAAAIASALAATAERRQAAAAAQAAAQSAQPQGPPPRPGPGGVPYVLPPAAQSAFGSYLDQPPSYGPPRSSLPDSGGSNGPASPAGLGAELGHGHSVGHANGVATRFKPGPGHQRTPSREAVEHTAIHVGSEAGGRMSRSGSAAGLHTEDECGGTTGLGGAVRWVGGWFFRRRNYGRLIESEGNGDGAGGGMGGGGRPPGATHGRKPSGGGPYCSLDGPLSSSPSKLLPKGAHLPHHSRGASWDWDQPSPYNDQSYGGSSGPGGPSGGGVGMVLGELGFGRGGERRRLLRAESPGRRKGVSWDDPLHCSCLPCCTIM</sequence>
<reference evidence="6" key="1">
    <citation type="journal article" date="2020" name="bioRxiv">
        <title>Comparative genomics of Chlamydomonas.</title>
        <authorList>
            <person name="Craig R.J."/>
            <person name="Hasan A.R."/>
            <person name="Ness R.W."/>
            <person name="Keightley P.D."/>
        </authorList>
    </citation>
    <scope>NUCLEOTIDE SEQUENCE</scope>
    <source>
        <strain evidence="6">CCAP 11/70</strain>
    </source>
</reference>
<feature type="region of interest" description="Disordered" evidence="4">
    <location>
        <begin position="481"/>
        <end position="543"/>
    </location>
</feature>
<feature type="compositionally biased region" description="Polar residues" evidence="4">
    <location>
        <begin position="664"/>
        <end position="675"/>
    </location>
</feature>
<feature type="compositionally biased region" description="Low complexity" evidence="4">
    <location>
        <begin position="280"/>
        <end position="299"/>
    </location>
</feature>
<feature type="compositionally biased region" description="Pro residues" evidence="4">
    <location>
        <begin position="721"/>
        <end position="730"/>
    </location>
</feature>
<feature type="region of interest" description="Disordered" evidence="4">
    <location>
        <begin position="404"/>
        <end position="455"/>
    </location>
</feature>
<dbReference type="PROSITE" id="PS50191">
    <property type="entry name" value="CRAL_TRIO"/>
    <property type="match status" value="1"/>
</dbReference>
<feature type="region of interest" description="Disordered" evidence="4">
    <location>
        <begin position="709"/>
        <end position="837"/>
    </location>
</feature>
<proteinExistence type="inferred from homology"/>
<feature type="compositionally biased region" description="Low complexity" evidence="4">
    <location>
        <begin position="430"/>
        <end position="453"/>
    </location>
</feature>
<feature type="region of interest" description="Disordered" evidence="4">
    <location>
        <begin position="659"/>
        <end position="679"/>
    </location>
</feature>
<dbReference type="GO" id="GO:0000139">
    <property type="term" value="C:Golgi membrane"/>
    <property type="evidence" value="ECO:0007669"/>
    <property type="project" value="UniProtKB-SubCell"/>
</dbReference>
<feature type="compositionally biased region" description="Gly residues" evidence="4">
    <location>
        <begin position="947"/>
        <end position="966"/>
    </location>
</feature>
<dbReference type="Pfam" id="PF00650">
    <property type="entry name" value="CRAL_TRIO"/>
    <property type="match status" value="1"/>
</dbReference>
<feature type="compositionally biased region" description="Gly residues" evidence="4">
    <location>
        <begin position="873"/>
        <end position="887"/>
    </location>
</feature>
<evidence type="ECO:0000313" key="6">
    <source>
        <dbReference type="EMBL" id="KAG2493547.1"/>
    </source>
</evidence>
<feature type="compositionally biased region" description="Basic and acidic residues" evidence="4">
    <location>
        <begin position="806"/>
        <end position="815"/>
    </location>
</feature>
<keyword evidence="7" id="KW-1185">Reference proteome</keyword>
<dbReference type="SMART" id="SM00516">
    <property type="entry name" value="SEC14"/>
    <property type="match status" value="1"/>
</dbReference>
<feature type="region of interest" description="Disordered" evidence="4">
    <location>
        <begin position="197"/>
        <end position="244"/>
    </location>
</feature>
<organism evidence="6 7">
    <name type="scientific">Edaphochlamys debaryana</name>
    <dbReference type="NCBI Taxonomy" id="47281"/>
    <lineage>
        <taxon>Eukaryota</taxon>
        <taxon>Viridiplantae</taxon>
        <taxon>Chlorophyta</taxon>
        <taxon>core chlorophytes</taxon>
        <taxon>Chlorophyceae</taxon>
        <taxon>CS clade</taxon>
        <taxon>Chlamydomonadales</taxon>
        <taxon>Chlamydomonadales incertae sedis</taxon>
        <taxon>Edaphochlamys</taxon>
    </lineage>
</organism>
<dbReference type="GO" id="GO:0005886">
    <property type="term" value="C:plasma membrane"/>
    <property type="evidence" value="ECO:0007669"/>
    <property type="project" value="UniProtKB-SubCell"/>
</dbReference>
<comment type="similarity">
    <text evidence="3">Belongs to the SFH family.</text>
</comment>
<evidence type="ECO:0000313" key="7">
    <source>
        <dbReference type="Proteomes" id="UP000612055"/>
    </source>
</evidence>
<dbReference type="OrthoDB" id="1434354at2759"/>
<gene>
    <name evidence="6" type="ORF">HYH03_008361</name>
</gene>
<dbReference type="AlphaFoldDB" id="A0A835XYT4"/>
<evidence type="ECO:0000259" key="5">
    <source>
        <dbReference type="PROSITE" id="PS50191"/>
    </source>
</evidence>
<comment type="subcellular location">
    <subcellularLocation>
        <location evidence="1">Cell membrane</location>
        <topology evidence="1">Peripheral membrane protein</topology>
    </subcellularLocation>
    <subcellularLocation>
        <location evidence="2">Golgi apparatus membrane</location>
        <topology evidence="2">Peripheral membrane protein</topology>
    </subcellularLocation>
</comment>
<feature type="compositionally biased region" description="Low complexity" evidence="4">
    <location>
        <begin position="762"/>
        <end position="777"/>
    </location>
</feature>
<dbReference type="PANTHER" id="PTHR45657">
    <property type="entry name" value="CRAL-TRIO DOMAIN-CONTAINING PROTEIN YKL091C-RELATED"/>
    <property type="match status" value="1"/>
</dbReference>
<dbReference type="InterPro" id="IPR051026">
    <property type="entry name" value="PI/PC_transfer"/>
</dbReference>
<dbReference type="EMBL" id="JAEHOE010000037">
    <property type="protein sequence ID" value="KAG2493547.1"/>
    <property type="molecule type" value="Genomic_DNA"/>
</dbReference>
<evidence type="ECO:0000256" key="3">
    <source>
        <dbReference type="ARBA" id="ARBA00038020"/>
    </source>
</evidence>
<feature type="domain" description="CRAL-TRIO" evidence="5">
    <location>
        <begin position="25"/>
        <end position="198"/>
    </location>
</feature>
<feature type="compositionally biased region" description="Low complexity" evidence="4">
    <location>
        <begin position="819"/>
        <end position="834"/>
    </location>
</feature>
<dbReference type="CDD" id="cd00170">
    <property type="entry name" value="SEC14"/>
    <property type="match status" value="1"/>
</dbReference>
<dbReference type="Proteomes" id="UP000612055">
    <property type="component" value="Unassembled WGS sequence"/>
</dbReference>
<protein>
    <recommendedName>
        <fullName evidence="5">CRAL-TRIO domain-containing protein</fullName>
    </recommendedName>
</protein>
<feature type="compositionally biased region" description="Low complexity" evidence="4">
    <location>
        <begin position="908"/>
        <end position="919"/>
    </location>
</feature>
<evidence type="ECO:0000256" key="4">
    <source>
        <dbReference type="SAM" id="MobiDB-lite"/>
    </source>
</evidence>
<evidence type="ECO:0000256" key="1">
    <source>
        <dbReference type="ARBA" id="ARBA00004202"/>
    </source>
</evidence>
<accession>A0A835XYT4</accession>
<feature type="compositionally biased region" description="Low complexity" evidence="4">
    <location>
        <begin position="503"/>
        <end position="514"/>
    </location>
</feature>
<name>A0A835XYT4_9CHLO</name>
<feature type="region of interest" description="Disordered" evidence="4">
    <location>
        <begin position="871"/>
        <end position="966"/>
    </location>
</feature>
<dbReference type="PANTHER" id="PTHR45657:SF1">
    <property type="entry name" value="CRAL-TRIO DOMAIN-CONTAINING PROTEIN YKL091C-RELATED"/>
    <property type="match status" value="1"/>
</dbReference>
<dbReference type="InterPro" id="IPR001251">
    <property type="entry name" value="CRAL-TRIO_dom"/>
</dbReference>
<evidence type="ECO:0000256" key="2">
    <source>
        <dbReference type="ARBA" id="ARBA00004395"/>
    </source>
</evidence>
<comment type="caution">
    <text evidence="6">The sequence shown here is derived from an EMBL/GenBank/DDBJ whole genome shotgun (WGS) entry which is preliminary data.</text>
</comment>
<feature type="compositionally biased region" description="Gly residues" evidence="4">
    <location>
        <begin position="519"/>
        <end position="539"/>
    </location>
</feature>
<dbReference type="Gene3D" id="3.40.525.10">
    <property type="entry name" value="CRAL-TRIO lipid binding domain"/>
    <property type="match status" value="1"/>
</dbReference>
<dbReference type="SUPFAM" id="SSF52087">
    <property type="entry name" value="CRAL/TRIO domain"/>
    <property type="match status" value="1"/>
</dbReference>